<dbReference type="InterPro" id="IPR011029">
    <property type="entry name" value="DEATH-like_dom_sf"/>
</dbReference>
<feature type="region of interest" description="Disordered" evidence="1">
    <location>
        <begin position="161"/>
        <end position="263"/>
    </location>
</feature>
<dbReference type="AlphaFoldDB" id="C3XVP2"/>
<reference evidence="5" key="3">
    <citation type="submission" date="2025-04" db="UniProtKB">
        <authorList>
            <consortium name="RefSeq"/>
        </authorList>
    </citation>
    <scope>IDENTIFICATION</scope>
    <source>
        <strain evidence="5">S238N-H82</strain>
        <tissue evidence="5">Testes</tissue>
    </source>
</reference>
<dbReference type="Proteomes" id="UP000001554">
    <property type="component" value="Chromosome 11"/>
</dbReference>
<feature type="compositionally biased region" description="Basic and acidic residues" evidence="1">
    <location>
        <begin position="310"/>
        <end position="324"/>
    </location>
</feature>
<protein>
    <submittedName>
        <fullName evidence="5">Uncharacterized protein LOC118425836</fullName>
    </submittedName>
</protein>
<feature type="compositionally biased region" description="Basic and acidic residues" evidence="1">
    <location>
        <begin position="229"/>
        <end position="239"/>
    </location>
</feature>
<evidence type="ECO:0000313" key="4">
    <source>
        <dbReference type="Proteomes" id="UP000001554"/>
    </source>
</evidence>
<feature type="compositionally biased region" description="Polar residues" evidence="1">
    <location>
        <begin position="410"/>
        <end position="426"/>
    </location>
</feature>
<dbReference type="PANTHER" id="PTHR15034:SF5">
    <property type="entry name" value="DEATH DOMAIN-CONTAINING PROTEIN CRADD"/>
    <property type="match status" value="1"/>
</dbReference>
<evidence type="ECO:0000313" key="5">
    <source>
        <dbReference type="RefSeq" id="XP_035690838.1"/>
    </source>
</evidence>
<sequence>MEERDVELLRDHQRDIVNNLRVRDIKSYLIEKKVFNSDMFEEIQMEPTRRQQAEKFLDLLVLRGPDAFGHFCDALKIDYNFLFEKLTTDQKKTPDQSSLKEENKRLKNDNVSKGRKLAEVSKVLSFLYQTLENIEKELSEGVSYDDVIKLVKKGMRKLHKHLPLSRLQNRRSPKEKTVSAPNIQPDKSKDTTTNVNDKIMTKPQQTKSSTSTLLSSSETTERTLSQHYTKQDAKKREGCDDLSTISSSTASQPSSEENSGMSKVPYQQSFEGLIRDKLPTKSEKESNLPPAPIIWKARQQVSKTGTSQTKEPKDYTEAKHKQERTGFTNSLFTSESQGTSNTVNPYRGRRHSLQRTQIQPFGQIRVSGFKTSGGVVNNTSSYPAHAFQPIQVQAWKTRSREDARKEDQPTLAQKRNLQKSQSLPKL</sequence>
<feature type="compositionally biased region" description="Basic and acidic residues" evidence="1">
    <location>
        <begin position="398"/>
        <end position="408"/>
    </location>
</feature>
<evidence type="ECO:0000313" key="3">
    <source>
        <dbReference type="EMBL" id="EEN67835.1"/>
    </source>
</evidence>
<gene>
    <name evidence="5" type="primary">LOC118425836</name>
    <name evidence="3" type="ORF">BRAFLDRAFT_123369</name>
</gene>
<dbReference type="GO" id="GO:2001235">
    <property type="term" value="P:positive regulation of apoptotic signaling pathway"/>
    <property type="evidence" value="ECO:0000318"/>
    <property type="project" value="GO_Central"/>
</dbReference>
<dbReference type="GeneID" id="118425836"/>
<dbReference type="RefSeq" id="XP_035690838.1">
    <property type="nucleotide sequence ID" value="XM_035834945.1"/>
</dbReference>
<dbReference type="GO" id="GO:0002020">
    <property type="term" value="F:protease binding"/>
    <property type="evidence" value="ECO:0007669"/>
    <property type="project" value="InterPro"/>
</dbReference>
<dbReference type="EMBL" id="GG666469">
    <property type="protein sequence ID" value="EEN67835.1"/>
    <property type="molecule type" value="Genomic_DNA"/>
</dbReference>
<dbReference type="SUPFAM" id="SSF47986">
    <property type="entry name" value="DEATH domain"/>
    <property type="match status" value="1"/>
</dbReference>
<feature type="compositionally biased region" description="Polar residues" evidence="1">
    <location>
        <begin position="299"/>
        <end position="309"/>
    </location>
</feature>
<dbReference type="CDD" id="cd01671">
    <property type="entry name" value="CARD"/>
    <property type="match status" value="1"/>
</dbReference>
<evidence type="ECO:0000256" key="1">
    <source>
        <dbReference type="SAM" id="MobiDB-lite"/>
    </source>
</evidence>
<dbReference type="InParanoid" id="C3XVP2"/>
<accession>C3XVP2</accession>
<proteinExistence type="predicted"/>
<dbReference type="OMA" id="DAFGHFC"/>
<feature type="compositionally biased region" description="Low complexity" evidence="1">
    <location>
        <begin position="243"/>
        <end position="259"/>
    </location>
</feature>
<feature type="domain" description="CARD" evidence="2">
    <location>
        <begin position="1"/>
        <end position="90"/>
    </location>
</feature>
<feature type="compositionally biased region" description="Basic and acidic residues" evidence="1">
    <location>
        <begin position="277"/>
        <end position="286"/>
    </location>
</feature>
<dbReference type="InterPro" id="IPR001315">
    <property type="entry name" value="CARD"/>
</dbReference>
<feature type="compositionally biased region" description="Low complexity" evidence="1">
    <location>
        <begin position="201"/>
        <end position="226"/>
    </location>
</feature>
<evidence type="ECO:0000259" key="2">
    <source>
        <dbReference type="PROSITE" id="PS50209"/>
    </source>
</evidence>
<feature type="compositionally biased region" description="Polar residues" evidence="1">
    <location>
        <begin position="325"/>
        <end position="344"/>
    </location>
</feature>
<keyword evidence="4" id="KW-1185">Reference proteome</keyword>
<dbReference type="GO" id="GO:0005737">
    <property type="term" value="C:cytoplasm"/>
    <property type="evidence" value="ECO:0000318"/>
    <property type="project" value="GO_Central"/>
</dbReference>
<dbReference type="GO" id="GO:0070513">
    <property type="term" value="F:death domain binding"/>
    <property type="evidence" value="ECO:0007669"/>
    <property type="project" value="InterPro"/>
</dbReference>
<dbReference type="PANTHER" id="PTHR15034">
    <property type="entry name" value="DEATH DOMAIN-CONTAINING PROTEIN CRADD"/>
    <property type="match status" value="1"/>
</dbReference>
<dbReference type="KEGG" id="bfo:118425836"/>
<name>C3XVP2_BRAFL</name>
<feature type="region of interest" description="Disordered" evidence="1">
    <location>
        <begin position="375"/>
        <end position="426"/>
    </location>
</feature>
<organism>
    <name type="scientific">Branchiostoma floridae</name>
    <name type="common">Florida lancelet</name>
    <name type="synonym">Amphioxus</name>
    <dbReference type="NCBI Taxonomy" id="7739"/>
    <lineage>
        <taxon>Eukaryota</taxon>
        <taxon>Metazoa</taxon>
        <taxon>Chordata</taxon>
        <taxon>Cephalochordata</taxon>
        <taxon>Leptocardii</taxon>
        <taxon>Amphioxiformes</taxon>
        <taxon>Branchiostomatidae</taxon>
        <taxon>Branchiostoma</taxon>
    </lineage>
</organism>
<dbReference type="SMART" id="SM00114">
    <property type="entry name" value="CARD"/>
    <property type="match status" value="1"/>
</dbReference>
<dbReference type="InterPro" id="IPR037939">
    <property type="entry name" value="CRADD"/>
</dbReference>
<dbReference type="PROSITE" id="PS50209">
    <property type="entry name" value="CARD"/>
    <property type="match status" value="1"/>
</dbReference>
<reference evidence="3" key="1">
    <citation type="journal article" date="2008" name="Nature">
        <title>The amphioxus genome and the evolution of the chordate karyotype.</title>
        <authorList>
            <consortium name="US DOE Joint Genome Institute (JGI-PGF)"/>
            <person name="Putnam N.H."/>
            <person name="Butts T."/>
            <person name="Ferrier D.E.K."/>
            <person name="Furlong R.F."/>
            <person name="Hellsten U."/>
            <person name="Kawashima T."/>
            <person name="Robinson-Rechavi M."/>
            <person name="Shoguchi E."/>
            <person name="Terry A."/>
            <person name="Yu J.-K."/>
            <person name="Benito-Gutierrez E.L."/>
            <person name="Dubchak I."/>
            <person name="Garcia-Fernandez J."/>
            <person name="Gibson-Brown J.J."/>
            <person name="Grigoriev I.V."/>
            <person name="Horton A.C."/>
            <person name="de Jong P.J."/>
            <person name="Jurka J."/>
            <person name="Kapitonov V.V."/>
            <person name="Kohara Y."/>
            <person name="Kuroki Y."/>
            <person name="Lindquist E."/>
            <person name="Lucas S."/>
            <person name="Osoegawa K."/>
            <person name="Pennacchio L.A."/>
            <person name="Salamov A.A."/>
            <person name="Satou Y."/>
            <person name="Sauka-Spengler T."/>
            <person name="Schmutz J."/>
            <person name="Shin-I T."/>
            <person name="Toyoda A."/>
            <person name="Bronner-Fraser M."/>
            <person name="Fujiyama A."/>
            <person name="Holland L.Z."/>
            <person name="Holland P.W.H."/>
            <person name="Satoh N."/>
            <person name="Rokhsar D.S."/>
        </authorList>
    </citation>
    <scope>NUCLEOTIDE SEQUENCE [LARGE SCALE GENOMIC DNA]</scope>
    <source>
        <strain evidence="3">S238N-H82</strain>
        <tissue evidence="3">Testes</tissue>
    </source>
</reference>
<dbReference type="Pfam" id="PF00619">
    <property type="entry name" value="CARD"/>
    <property type="match status" value="1"/>
</dbReference>
<feature type="compositionally biased region" description="Basic residues" evidence="1">
    <location>
        <begin position="161"/>
        <end position="171"/>
    </location>
</feature>
<feature type="region of interest" description="Disordered" evidence="1">
    <location>
        <begin position="277"/>
        <end position="347"/>
    </location>
</feature>
<dbReference type="OrthoDB" id="5984934at2759"/>
<dbReference type="Gene3D" id="1.10.533.10">
    <property type="entry name" value="Death Domain, Fas"/>
    <property type="match status" value="1"/>
</dbReference>
<reference evidence="4" key="2">
    <citation type="journal article" date="2020" name="Nat. Ecol. Evol.">
        <title>Deeply conserved synteny resolves early events in vertebrate evolution.</title>
        <authorList>
            <person name="Simakov O."/>
            <person name="Marletaz F."/>
            <person name="Yue J.X."/>
            <person name="O'Connell B."/>
            <person name="Jenkins J."/>
            <person name="Brandt A."/>
            <person name="Calef R."/>
            <person name="Tung C.H."/>
            <person name="Huang T.K."/>
            <person name="Schmutz J."/>
            <person name="Satoh N."/>
            <person name="Yu J.K."/>
            <person name="Putnam N.H."/>
            <person name="Green R.E."/>
            <person name="Rokhsar D.S."/>
        </authorList>
    </citation>
    <scope>NUCLEOTIDE SEQUENCE [LARGE SCALE GENOMIC DNA]</scope>
    <source>
        <strain evidence="4">S238N-H82</strain>
    </source>
</reference>